<feature type="compositionally biased region" description="Basic and acidic residues" evidence="1">
    <location>
        <begin position="72"/>
        <end position="97"/>
    </location>
</feature>
<gene>
    <name evidence="2" type="ORF">PNOK_0119200</name>
</gene>
<evidence type="ECO:0000313" key="2">
    <source>
        <dbReference type="EMBL" id="PAV24124.1"/>
    </source>
</evidence>
<evidence type="ECO:0000313" key="3">
    <source>
        <dbReference type="Proteomes" id="UP000217199"/>
    </source>
</evidence>
<reference evidence="2 3" key="1">
    <citation type="journal article" date="2017" name="Mol. Ecol.">
        <title>Comparative and population genomic landscape of Phellinus noxius: A hypervariable fungus causing root rot in trees.</title>
        <authorList>
            <person name="Chung C.L."/>
            <person name="Lee T.J."/>
            <person name="Akiba M."/>
            <person name="Lee H.H."/>
            <person name="Kuo T.H."/>
            <person name="Liu D."/>
            <person name="Ke H.M."/>
            <person name="Yokoi T."/>
            <person name="Roa M.B."/>
            <person name="Lu M.J."/>
            <person name="Chang Y.Y."/>
            <person name="Ann P.J."/>
            <person name="Tsai J.N."/>
            <person name="Chen C.Y."/>
            <person name="Tzean S.S."/>
            <person name="Ota Y."/>
            <person name="Hattori T."/>
            <person name="Sahashi N."/>
            <person name="Liou R.F."/>
            <person name="Kikuchi T."/>
            <person name="Tsai I.J."/>
        </authorList>
    </citation>
    <scope>NUCLEOTIDE SEQUENCE [LARGE SCALE GENOMIC DNA]</scope>
    <source>
        <strain evidence="2 3">FFPRI411160</strain>
    </source>
</reference>
<feature type="compositionally biased region" description="Basic and acidic residues" evidence="1">
    <location>
        <begin position="42"/>
        <end position="52"/>
    </location>
</feature>
<accession>A0A286UX55</accession>
<organism evidence="2 3">
    <name type="scientific">Pyrrhoderma noxium</name>
    <dbReference type="NCBI Taxonomy" id="2282107"/>
    <lineage>
        <taxon>Eukaryota</taxon>
        <taxon>Fungi</taxon>
        <taxon>Dikarya</taxon>
        <taxon>Basidiomycota</taxon>
        <taxon>Agaricomycotina</taxon>
        <taxon>Agaricomycetes</taxon>
        <taxon>Hymenochaetales</taxon>
        <taxon>Hymenochaetaceae</taxon>
        <taxon>Pyrrhoderma</taxon>
    </lineage>
</organism>
<dbReference type="EMBL" id="NBII01000001">
    <property type="protein sequence ID" value="PAV24124.1"/>
    <property type="molecule type" value="Genomic_DNA"/>
</dbReference>
<protein>
    <submittedName>
        <fullName evidence="2">Uncharacterized protein</fullName>
    </submittedName>
</protein>
<keyword evidence="3" id="KW-1185">Reference proteome</keyword>
<dbReference type="AlphaFoldDB" id="A0A286UX55"/>
<dbReference type="Proteomes" id="UP000217199">
    <property type="component" value="Unassembled WGS sequence"/>
</dbReference>
<dbReference type="InParanoid" id="A0A286UX55"/>
<name>A0A286UX55_9AGAM</name>
<sequence length="97" mass="10963">MADSLLNALCVNWCMMKPTGRSGGCCSCCRSLDDSVLEDVEREQQMSRESRQLEAQTKQPNERTGMILASEENERRSEGDYQSHTRDNSEKDAGQSR</sequence>
<dbReference type="OrthoDB" id="10568155at2759"/>
<comment type="caution">
    <text evidence="2">The sequence shown here is derived from an EMBL/GenBank/DDBJ whole genome shotgun (WGS) entry which is preliminary data.</text>
</comment>
<proteinExistence type="predicted"/>
<feature type="region of interest" description="Disordered" evidence="1">
    <location>
        <begin position="39"/>
        <end position="97"/>
    </location>
</feature>
<evidence type="ECO:0000256" key="1">
    <source>
        <dbReference type="SAM" id="MobiDB-lite"/>
    </source>
</evidence>